<dbReference type="InterPro" id="IPR001789">
    <property type="entry name" value="Sig_transdc_resp-reg_receiver"/>
</dbReference>
<proteinExistence type="predicted"/>
<evidence type="ECO:0000313" key="3">
    <source>
        <dbReference type="EMBL" id="RYU95363.1"/>
    </source>
</evidence>
<dbReference type="PANTHER" id="PTHR44520:SF2">
    <property type="entry name" value="RESPONSE REGULATOR RCP1"/>
    <property type="match status" value="1"/>
</dbReference>
<dbReference type="SUPFAM" id="SSF52172">
    <property type="entry name" value="CheY-like"/>
    <property type="match status" value="1"/>
</dbReference>
<dbReference type="OrthoDB" id="1524091at2"/>
<dbReference type="GO" id="GO:0000160">
    <property type="term" value="P:phosphorelay signal transduction system"/>
    <property type="evidence" value="ECO:0007669"/>
    <property type="project" value="InterPro"/>
</dbReference>
<evidence type="ECO:0000313" key="4">
    <source>
        <dbReference type="Proteomes" id="UP000293162"/>
    </source>
</evidence>
<keyword evidence="4" id="KW-1185">Reference proteome</keyword>
<gene>
    <name evidence="3" type="ORF">EWM59_11885</name>
</gene>
<protein>
    <submittedName>
        <fullName evidence="3">Response regulator</fullName>
    </submittedName>
</protein>
<organism evidence="3 4">
    <name type="scientific">Emticicia agri</name>
    <dbReference type="NCBI Taxonomy" id="2492393"/>
    <lineage>
        <taxon>Bacteria</taxon>
        <taxon>Pseudomonadati</taxon>
        <taxon>Bacteroidota</taxon>
        <taxon>Cytophagia</taxon>
        <taxon>Cytophagales</taxon>
        <taxon>Leadbetterellaceae</taxon>
        <taxon>Emticicia</taxon>
    </lineage>
</organism>
<dbReference type="PANTHER" id="PTHR44520">
    <property type="entry name" value="RESPONSE REGULATOR RCP1-RELATED"/>
    <property type="match status" value="1"/>
</dbReference>
<evidence type="ECO:0000256" key="1">
    <source>
        <dbReference type="PROSITE-ProRule" id="PRU00169"/>
    </source>
</evidence>
<accession>A0A4Q5M0M8</accession>
<dbReference type="InterPro" id="IPR052893">
    <property type="entry name" value="TCS_response_regulator"/>
</dbReference>
<reference evidence="3 4" key="1">
    <citation type="submission" date="2019-02" db="EMBL/GenBank/DDBJ databases">
        <title>Bacterial novel species Emticicia sp. 17J42-9 isolated from soil.</title>
        <authorList>
            <person name="Jung H.-Y."/>
        </authorList>
    </citation>
    <scope>NUCLEOTIDE SEQUENCE [LARGE SCALE GENOMIC DNA]</scope>
    <source>
        <strain evidence="3 4">17J42-9</strain>
    </source>
</reference>
<dbReference type="RefSeq" id="WP_130021197.1">
    <property type="nucleotide sequence ID" value="NZ_SEWF01000015.1"/>
</dbReference>
<evidence type="ECO:0000259" key="2">
    <source>
        <dbReference type="PROSITE" id="PS50110"/>
    </source>
</evidence>
<dbReference type="Gene3D" id="3.40.50.2300">
    <property type="match status" value="1"/>
</dbReference>
<dbReference type="Pfam" id="PF00072">
    <property type="entry name" value="Response_reg"/>
    <property type="match status" value="1"/>
</dbReference>
<keyword evidence="1" id="KW-0597">Phosphoprotein</keyword>
<dbReference type="EMBL" id="SEWF01000015">
    <property type="protein sequence ID" value="RYU95363.1"/>
    <property type="molecule type" value="Genomic_DNA"/>
</dbReference>
<sequence length="133" mass="15133">MIKKLLCIDDDVTTLMLIKMVTEKASFAKEVVVAMNGKEALAYYENLLNEPASKQADYPRLIFLDLNMPVMNGWEFLEEFVRTYLPQFPDTKVVILSSSANPVDKEKAKLYPIIIGYISKPITADLLKMLVKK</sequence>
<feature type="modified residue" description="4-aspartylphosphate" evidence="1">
    <location>
        <position position="65"/>
    </location>
</feature>
<dbReference type="Proteomes" id="UP000293162">
    <property type="component" value="Unassembled WGS sequence"/>
</dbReference>
<dbReference type="SMART" id="SM00448">
    <property type="entry name" value="REC"/>
    <property type="match status" value="1"/>
</dbReference>
<feature type="domain" description="Response regulatory" evidence="2">
    <location>
        <begin position="4"/>
        <end position="133"/>
    </location>
</feature>
<comment type="caution">
    <text evidence="3">The sequence shown here is derived from an EMBL/GenBank/DDBJ whole genome shotgun (WGS) entry which is preliminary data.</text>
</comment>
<name>A0A4Q5M0M8_9BACT</name>
<dbReference type="InterPro" id="IPR011006">
    <property type="entry name" value="CheY-like_superfamily"/>
</dbReference>
<dbReference type="PROSITE" id="PS50110">
    <property type="entry name" value="RESPONSE_REGULATORY"/>
    <property type="match status" value="1"/>
</dbReference>
<dbReference type="AlphaFoldDB" id="A0A4Q5M0M8"/>